<dbReference type="EMBL" id="OBEA01000007">
    <property type="protein sequence ID" value="SNY58182.1"/>
    <property type="molecule type" value="Genomic_DNA"/>
</dbReference>
<protein>
    <submittedName>
        <fullName evidence="2">Uncharacterized protein</fullName>
    </submittedName>
</protein>
<dbReference type="Proteomes" id="UP000231702">
    <property type="component" value="Unassembled WGS sequence"/>
</dbReference>
<evidence type="ECO:0000313" key="3">
    <source>
        <dbReference type="Proteomes" id="UP000231655"/>
    </source>
</evidence>
<reference evidence="1 4" key="2">
    <citation type="journal article" date="2018" name="Int. J. Syst. Evol. Microbiol.">
        <title>Pseudooceanicola lipolyticus sp. nov., a marine alphaproteobacterium, reclassification of Oceanicola flagellatus as Pseudooceanicola flagellatus comb. nov. and emended description of the genus Pseudooceanicola.</title>
        <authorList>
            <person name="Huang M.-M."/>
            <person name="Guo L.-L."/>
            <person name="Wu Y.-H."/>
            <person name="Lai Q.-L."/>
            <person name="Shao Z.-Z."/>
            <person name="Wang C.-S."/>
            <person name="Wu M."/>
            <person name="Xu X.-W."/>
        </authorList>
    </citation>
    <scope>NUCLEOTIDE SEQUENCE [LARGE SCALE GENOMIC DNA]</scope>
    <source>
        <strain evidence="1 4">Ar-45</strain>
    </source>
</reference>
<keyword evidence="4" id="KW-1185">Reference proteome</keyword>
<evidence type="ECO:0000313" key="2">
    <source>
        <dbReference type="EMBL" id="SNY58182.1"/>
    </source>
</evidence>
<dbReference type="EMBL" id="PGTD01000010">
    <property type="protein sequence ID" value="PJE31349.1"/>
    <property type="molecule type" value="Genomic_DNA"/>
</dbReference>
<sequence>MTFSLEYIEHSLLRECAALITDRCAKKDGNYTISAEQVAQIEEQIGPRACRTALRVARFKPATDDSGDWHRGKFPGSAKECLPLDPEDFGLALDDLDPGNALGLREAA</sequence>
<evidence type="ECO:0000313" key="1">
    <source>
        <dbReference type="EMBL" id="PJE31349.1"/>
    </source>
</evidence>
<proteinExistence type="predicted"/>
<dbReference type="OrthoDB" id="7585155at2"/>
<dbReference type="RefSeq" id="WP_097147220.1">
    <property type="nucleotide sequence ID" value="NZ_OBEA01000007.1"/>
</dbReference>
<accession>A0A285JD40</accession>
<dbReference type="Proteomes" id="UP000231655">
    <property type="component" value="Unassembled WGS sequence"/>
</dbReference>
<dbReference type="AlphaFoldDB" id="A0A285JD40"/>
<organism evidence="2 3">
    <name type="scientific">Pseudooceanicola antarcticus</name>
    <dbReference type="NCBI Taxonomy" id="1247613"/>
    <lineage>
        <taxon>Bacteria</taxon>
        <taxon>Pseudomonadati</taxon>
        <taxon>Pseudomonadota</taxon>
        <taxon>Alphaproteobacteria</taxon>
        <taxon>Rhodobacterales</taxon>
        <taxon>Paracoccaceae</taxon>
        <taxon>Pseudooceanicola</taxon>
    </lineage>
</organism>
<evidence type="ECO:0000313" key="4">
    <source>
        <dbReference type="Proteomes" id="UP000231702"/>
    </source>
</evidence>
<reference evidence="2 3" key="1">
    <citation type="submission" date="2017-09" db="EMBL/GenBank/DDBJ databases">
        <authorList>
            <person name="Ehlers B."/>
            <person name="Leendertz F.H."/>
        </authorList>
    </citation>
    <scope>NUCLEOTIDE SEQUENCE [LARGE SCALE GENOMIC DNA]</scope>
    <source>
        <strain evidence="2 3">CGMCC 1.12662</strain>
    </source>
</reference>
<name>A0A285JD40_9RHOB</name>
<gene>
    <name evidence="1" type="ORF">CVM39_03840</name>
    <name evidence="2" type="ORF">SAMN06297129_3537</name>
</gene>